<name>A0A0P0WUQ9_ORYSJ</name>
<keyword evidence="2" id="KW-0732">Signal</keyword>
<reference evidence="3 4" key="2">
    <citation type="journal article" date="2013" name="Plant Cell Physiol.">
        <title>Rice Annotation Project Database (RAP-DB): an integrative and interactive database for rice genomics.</title>
        <authorList>
            <person name="Sakai H."/>
            <person name="Lee S.S."/>
            <person name="Tanaka T."/>
            <person name="Numa H."/>
            <person name="Kim J."/>
            <person name="Kawahara Y."/>
            <person name="Wakimoto H."/>
            <person name="Yang C.C."/>
            <person name="Iwamoto M."/>
            <person name="Abe T."/>
            <person name="Yamada Y."/>
            <person name="Muto A."/>
            <person name="Inokuchi H."/>
            <person name="Ikemura T."/>
            <person name="Matsumoto T."/>
            <person name="Sasaki T."/>
            <person name="Itoh T."/>
        </authorList>
    </citation>
    <scope>NUCLEOTIDE SEQUENCE [LARGE SCALE GENOMIC DNA]</scope>
    <source>
        <strain evidence="4">cv. Nipponbare</strain>
    </source>
</reference>
<reference evidence="3 4" key="3">
    <citation type="journal article" date="2013" name="Rice">
        <title>Improvement of the Oryza sativa Nipponbare reference genome using next generation sequence and optical map data.</title>
        <authorList>
            <person name="Kawahara Y."/>
            <person name="de la Bastide M."/>
            <person name="Hamilton J.P."/>
            <person name="Kanamori H."/>
            <person name="McCombie W.R."/>
            <person name="Ouyang S."/>
            <person name="Schwartz D.C."/>
            <person name="Tanaka T."/>
            <person name="Wu J."/>
            <person name="Zhou S."/>
            <person name="Childs K.L."/>
            <person name="Davidson R.M."/>
            <person name="Lin H."/>
            <person name="Quesada-Ocampo L."/>
            <person name="Vaillancourt B."/>
            <person name="Sakai H."/>
            <person name="Lee S.S."/>
            <person name="Kim J."/>
            <person name="Numa H."/>
            <person name="Itoh T."/>
            <person name="Buell C.R."/>
            <person name="Matsumoto T."/>
        </authorList>
    </citation>
    <scope>NUCLEOTIDE SEQUENCE [LARGE SCALE GENOMIC DNA]</scope>
    <source>
        <strain evidence="4">cv. Nipponbare</strain>
    </source>
</reference>
<feature type="chain" id="PRO_5006056869" evidence="2">
    <location>
        <begin position="24"/>
        <end position="417"/>
    </location>
</feature>
<dbReference type="eggNOG" id="ENOG502R525">
    <property type="taxonomic scope" value="Eukaryota"/>
</dbReference>
<dbReference type="PaxDb" id="39947-A0A0P0WUQ9"/>
<sequence length="417" mass="44804">MLTRHRRRHALLVAGLRVPLGDASVPEAEVVPLHAVRCRSIRQSDGHADLLDGGGVVVLGAVAEDVGHGRRAGAPDEHVEVFAVLALGLAVGRLLGLGRRRHGRVGRRVLPVLAAGLVGRRRVLLVVGRPRRGAGAHPERVPGGEVGAAPDHGVEVSVVEAGAPRRRVARRLQRVDLGVGEVARPRRGAGEPHGAPRVDVGARRVGAAHGDVYLAVLLHLGLRLDHVPPPVERHDVGVHDDGRDGARGVRELLGDEDPGAAVLEHEEHQRVPDDALEHHDLHHEATGELPVHPLQQRDPHDERVGQRGEGEEGDGPLEGAAAGEVAPQGEEREDDELLQGVGGDEAEVHGVGVVGGDEVEGEERDGEERHEAVDPGALVGREDAPPLHRPVRQDHRHVQRHHRRHHVVEVRPRYHLA</sequence>
<feature type="signal peptide" evidence="2">
    <location>
        <begin position="1"/>
        <end position="23"/>
    </location>
</feature>
<dbReference type="FunCoup" id="A0A0P0WUQ9">
    <property type="interactions" value="1"/>
</dbReference>
<feature type="compositionally biased region" description="Basic residues" evidence="1">
    <location>
        <begin position="394"/>
        <end position="405"/>
    </location>
</feature>
<reference evidence="4" key="1">
    <citation type="journal article" date="2005" name="Nature">
        <title>The map-based sequence of the rice genome.</title>
        <authorList>
            <consortium name="International rice genome sequencing project (IRGSP)"/>
            <person name="Matsumoto T."/>
            <person name="Wu J."/>
            <person name="Kanamori H."/>
            <person name="Katayose Y."/>
            <person name="Fujisawa M."/>
            <person name="Namiki N."/>
            <person name="Mizuno H."/>
            <person name="Yamamoto K."/>
            <person name="Antonio B.A."/>
            <person name="Baba T."/>
            <person name="Sakata K."/>
            <person name="Nagamura Y."/>
            <person name="Aoki H."/>
            <person name="Arikawa K."/>
            <person name="Arita K."/>
            <person name="Bito T."/>
            <person name="Chiden Y."/>
            <person name="Fujitsuka N."/>
            <person name="Fukunaka R."/>
            <person name="Hamada M."/>
            <person name="Harada C."/>
            <person name="Hayashi A."/>
            <person name="Hijishita S."/>
            <person name="Honda M."/>
            <person name="Hosokawa S."/>
            <person name="Ichikawa Y."/>
            <person name="Idonuma A."/>
            <person name="Iijima M."/>
            <person name="Ikeda M."/>
            <person name="Ikeno M."/>
            <person name="Ito K."/>
            <person name="Ito S."/>
            <person name="Ito T."/>
            <person name="Ito Y."/>
            <person name="Ito Y."/>
            <person name="Iwabuchi A."/>
            <person name="Kamiya K."/>
            <person name="Karasawa W."/>
            <person name="Kurita K."/>
            <person name="Katagiri S."/>
            <person name="Kikuta A."/>
            <person name="Kobayashi H."/>
            <person name="Kobayashi N."/>
            <person name="Machita K."/>
            <person name="Maehara T."/>
            <person name="Masukawa M."/>
            <person name="Mizubayashi T."/>
            <person name="Mukai Y."/>
            <person name="Nagasaki H."/>
            <person name="Nagata Y."/>
            <person name="Naito S."/>
            <person name="Nakashima M."/>
            <person name="Nakama Y."/>
            <person name="Nakamichi Y."/>
            <person name="Nakamura M."/>
            <person name="Meguro A."/>
            <person name="Negishi M."/>
            <person name="Ohta I."/>
            <person name="Ohta T."/>
            <person name="Okamoto M."/>
            <person name="Ono N."/>
            <person name="Saji S."/>
            <person name="Sakaguchi M."/>
            <person name="Sakai K."/>
            <person name="Shibata M."/>
            <person name="Shimokawa T."/>
            <person name="Song J."/>
            <person name="Takazaki Y."/>
            <person name="Terasawa K."/>
            <person name="Tsugane M."/>
            <person name="Tsuji K."/>
            <person name="Ueda S."/>
            <person name="Waki K."/>
            <person name="Yamagata H."/>
            <person name="Yamamoto M."/>
            <person name="Yamamoto S."/>
            <person name="Yamane H."/>
            <person name="Yoshiki S."/>
            <person name="Yoshihara R."/>
            <person name="Yukawa K."/>
            <person name="Zhong H."/>
            <person name="Yano M."/>
            <person name="Yuan Q."/>
            <person name="Ouyang S."/>
            <person name="Liu J."/>
            <person name="Jones K.M."/>
            <person name="Gansberger K."/>
            <person name="Moffat K."/>
            <person name="Hill J."/>
            <person name="Bera J."/>
            <person name="Fadrosh D."/>
            <person name="Jin S."/>
            <person name="Johri S."/>
            <person name="Kim M."/>
            <person name="Overton L."/>
            <person name="Reardon M."/>
            <person name="Tsitrin T."/>
            <person name="Vuong H."/>
            <person name="Weaver B."/>
            <person name="Ciecko A."/>
            <person name="Tallon L."/>
            <person name="Jackson J."/>
            <person name="Pai G."/>
            <person name="Aken S.V."/>
            <person name="Utterback T."/>
            <person name="Reidmuller S."/>
            <person name="Feldblyum T."/>
            <person name="Hsiao J."/>
            <person name="Zismann V."/>
            <person name="Iobst S."/>
            <person name="de Vazeille A.R."/>
            <person name="Buell C.R."/>
            <person name="Ying K."/>
            <person name="Li Y."/>
            <person name="Lu T."/>
            <person name="Huang Y."/>
            <person name="Zhao Q."/>
            <person name="Feng Q."/>
            <person name="Zhang L."/>
            <person name="Zhu J."/>
            <person name="Weng Q."/>
            <person name="Mu J."/>
            <person name="Lu Y."/>
            <person name="Fan D."/>
            <person name="Liu Y."/>
            <person name="Guan J."/>
            <person name="Zhang Y."/>
            <person name="Yu S."/>
            <person name="Liu X."/>
            <person name="Zhang Y."/>
            <person name="Hong G."/>
            <person name="Han B."/>
            <person name="Choisne N."/>
            <person name="Demange N."/>
            <person name="Orjeda G."/>
            <person name="Samain S."/>
            <person name="Cattolico L."/>
            <person name="Pelletier E."/>
            <person name="Couloux A."/>
            <person name="Segurens B."/>
            <person name="Wincker P."/>
            <person name="D'Hont A."/>
            <person name="Scarpelli C."/>
            <person name="Weissenbach J."/>
            <person name="Salanoubat M."/>
            <person name="Quetier F."/>
            <person name="Yu Y."/>
            <person name="Kim H.R."/>
            <person name="Rambo T."/>
            <person name="Currie J."/>
            <person name="Collura K."/>
            <person name="Luo M."/>
            <person name="Yang T."/>
            <person name="Ammiraju J.S.S."/>
            <person name="Engler F."/>
            <person name="Soderlund C."/>
            <person name="Wing R.A."/>
            <person name="Palmer L.E."/>
            <person name="de la Bastide M."/>
            <person name="Spiegel L."/>
            <person name="Nascimento L."/>
            <person name="Zutavern T."/>
            <person name="O'Shaughnessy A."/>
            <person name="Dike S."/>
            <person name="Dedhia N."/>
            <person name="Preston R."/>
            <person name="Balija V."/>
            <person name="McCombie W.R."/>
            <person name="Chow T."/>
            <person name="Chen H."/>
            <person name="Chung M."/>
            <person name="Chen C."/>
            <person name="Shaw J."/>
            <person name="Wu H."/>
            <person name="Hsiao K."/>
            <person name="Chao Y."/>
            <person name="Chu M."/>
            <person name="Cheng C."/>
            <person name="Hour A."/>
            <person name="Lee P."/>
            <person name="Lin S."/>
            <person name="Lin Y."/>
            <person name="Liou J."/>
            <person name="Liu S."/>
            <person name="Hsing Y."/>
            <person name="Raghuvanshi S."/>
            <person name="Mohanty A."/>
            <person name="Bharti A.K."/>
            <person name="Gaur A."/>
            <person name="Gupta V."/>
            <person name="Kumar D."/>
            <person name="Ravi V."/>
            <person name="Vij S."/>
            <person name="Kapur A."/>
            <person name="Khurana P."/>
            <person name="Khurana P."/>
            <person name="Khurana J.P."/>
            <person name="Tyagi A.K."/>
            <person name="Gaikwad K."/>
            <person name="Singh A."/>
            <person name="Dalal V."/>
            <person name="Srivastava S."/>
            <person name="Dixit A."/>
            <person name="Pal A.K."/>
            <person name="Ghazi I.A."/>
            <person name="Yadav M."/>
            <person name="Pandit A."/>
            <person name="Bhargava A."/>
            <person name="Sureshbabu K."/>
            <person name="Batra K."/>
            <person name="Sharma T.R."/>
            <person name="Mohapatra T."/>
            <person name="Singh N.K."/>
            <person name="Messing J."/>
            <person name="Nelson A.B."/>
            <person name="Fuks G."/>
            <person name="Kavchok S."/>
            <person name="Keizer G."/>
            <person name="Linton E."/>
            <person name="Llaca V."/>
            <person name="Song R."/>
            <person name="Tanyolac B."/>
            <person name="Young S."/>
            <person name="Ho-Il K."/>
            <person name="Hahn J.H."/>
            <person name="Sangsakoo G."/>
            <person name="Vanavichit A."/>
            <person name="de Mattos Luiz.A.T."/>
            <person name="Zimmer P.D."/>
            <person name="Malone G."/>
            <person name="Dellagostin O."/>
            <person name="de Oliveira A.C."/>
            <person name="Bevan M."/>
            <person name="Bancroft I."/>
            <person name="Minx P."/>
            <person name="Cordum H."/>
            <person name="Wilson R."/>
            <person name="Cheng Z."/>
            <person name="Jin W."/>
            <person name="Jiang J."/>
            <person name="Leong S.A."/>
            <person name="Iwama H."/>
            <person name="Gojobori T."/>
            <person name="Itoh T."/>
            <person name="Niimura Y."/>
            <person name="Fujii Y."/>
            <person name="Habara T."/>
            <person name="Sakai H."/>
            <person name="Sato Y."/>
            <person name="Wilson G."/>
            <person name="Kumar K."/>
            <person name="McCouch S."/>
            <person name="Juretic N."/>
            <person name="Hoen D."/>
            <person name="Wright S."/>
            <person name="Bruskiewich R."/>
            <person name="Bureau T."/>
            <person name="Miyao A."/>
            <person name="Hirochika H."/>
            <person name="Nishikawa T."/>
            <person name="Kadowaki K."/>
            <person name="Sugiura M."/>
            <person name="Burr B."/>
            <person name="Sasaki T."/>
        </authorList>
    </citation>
    <scope>NUCLEOTIDE SEQUENCE [LARGE SCALE GENOMIC DNA]</scope>
    <source>
        <strain evidence="4">cv. Nipponbare</strain>
    </source>
</reference>
<evidence type="ECO:0000313" key="3">
    <source>
        <dbReference type="EMBL" id="BAS96924.1"/>
    </source>
</evidence>
<dbReference type="AlphaFoldDB" id="A0A0P0WUQ9"/>
<evidence type="ECO:0000256" key="1">
    <source>
        <dbReference type="SAM" id="MobiDB-lite"/>
    </source>
</evidence>
<protein>
    <submittedName>
        <fullName evidence="3">Os06g0232350 protein</fullName>
    </submittedName>
</protein>
<proteinExistence type="predicted"/>
<keyword evidence="4" id="KW-1185">Reference proteome</keyword>
<dbReference type="InParanoid" id="A0A0P0WUQ9"/>
<dbReference type="Proteomes" id="UP000059680">
    <property type="component" value="Chromosome 6"/>
</dbReference>
<dbReference type="EMBL" id="AP014962">
    <property type="protein sequence ID" value="BAS96924.1"/>
    <property type="molecule type" value="Genomic_DNA"/>
</dbReference>
<feature type="non-terminal residue" evidence="3">
    <location>
        <position position="1"/>
    </location>
</feature>
<organism evidence="3 4">
    <name type="scientific">Oryza sativa subsp. japonica</name>
    <name type="common">Rice</name>
    <dbReference type="NCBI Taxonomy" id="39947"/>
    <lineage>
        <taxon>Eukaryota</taxon>
        <taxon>Viridiplantae</taxon>
        <taxon>Streptophyta</taxon>
        <taxon>Embryophyta</taxon>
        <taxon>Tracheophyta</taxon>
        <taxon>Spermatophyta</taxon>
        <taxon>Magnoliopsida</taxon>
        <taxon>Liliopsida</taxon>
        <taxon>Poales</taxon>
        <taxon>Poaceae</taxon>
        <taxon>BOP clade</taxon>
        <taxon>Oryzoideae</taxon>
        <taxon>Oryzeae</taxon>
        <taxon>Oryzinae</taxon>
        <taxon>Oryza</taxon>
        <taxon>Oryza sativa</taxon>
    </lineage>
</organism>
<feature type="region of interest" description="Disordered" evidence="1">
    <location>
        <begin position="357"/>
        <end position="405"/>
    </location>
</feature>
<feature type="compositionally biased region" description="Basic and acidic residues" evidence="1">
    <location>
        <begin position="295"/>
        <end position="310"/>
    </location>
</feature>
<accession>A0A0P0WUQ9</accession>
<feature type="region of interest" description="Disordered" evidence="1">
    <location>
        <begin position="287"/>
        <end position="337"/>
    </location>
</feature>
<evidence type="ECO:0000256" key="2">
    <source>
        <dbReference type="SAM" id="SignalP"/>
    </source>
</evidence>
<gene>
    <name evidence="3" type="ordered locus">Os06g0232350</name>
    <name evidence="3" type="ORF">OSNPB_060232350</name>
</gene>
<evidence type="ECO:0000313" key="4">
    <source>
        <dbReference type="Proteomes" id="UP000059680"/>
    </source>
</evidence>